<evidence type="ECO:0000313" key="1">
    <source>
        <dbReference type="EMBL" id="KAG0579700.1"/>
    </source>
</evidence>
<protein>
    <submittedName>
        <fullName evidence="1">Uncharacterized protein</fullName>
    </submittedName>
</protein>
<dbReference type="Proteomes" id="UP000822688">
    <property type="component" value="Chromosome 4"/>
</dbReference>
<evidence type="ECO:0000313" key="2">
    <source>
        <dbReference type="Proteomes" id="UP000822688"/>
    </source>
</evidence>
<gene>
    <name evidence="1" type="ORF">KC19_4G117800</name>
</gene>
<accession>A0A8T0I7P2</accession>
<proteinExistence type="predicted"/>
<name>A0A8T0I7P2_CERPU</name>
<organism evidence="1 2">
    <name type="scientific">Ceratodon purpureus</name>
    <name type="common">Fire moss</name>
    <name type="synonym">Dicranum purpureum</name>
    <dbReference type="NCBI Taxonomy" id="3225"/>
    <lineage>
        <taxon>Eukaryota</taxon>
        <taxon>Viridiplantae</taxon>
        <taxon>Streptophyta</taxon>
        <taxon>Embryophyta</taxon>
        <taxon>Bryophyta</taxon>
        <taxon>Bryophytina</taxon>
        <taxon>Bryopsida</taxon>
        <taxon>Dicranidae</taxon>
        <taxon>Pseudoditrichales</taxon>
        <taxon>Ditrichaceae</taxon>
        <taxon>Ceratodon</taxon>
    </lineage>
</organism>
<sequence length="183" mass="20494">MDMNFVDLLDGLAQLPWGPPHHIEAAIEEHVEEHEALLPLDVRLMQQMPPIDGREFGFQIRGQVADPVDNSRPYVDLPEDSLHWPDCEGLDYVGVQDHYEWSLVLPEENMEDEIIVDKEAPLGDSIDGSLSTKRPDPITDDNMLLQGINPSASHIATIGLQETPMMNSTPPTFVPILEPSARR</sequence>
<dbReference type="EMBL" id="CM026424">
    <property type="protein sequence ID" value="KAG0579700.1"/>
    <property type="molecule type" value="Genomic_DNA"/>
</dbReference>
<keyword evidence="2" id="KW-1185">Reference proteome</keyword>
<dbReference type="AlphaFoldDB" id="A0A8T0I7P2"/>
<comment type="caution">
    <text evidence="1">The sequence shown here is derived from an EMBL/GenBank/DDBJ whole genome shotgun (WGS) entry which is preliminary data.</text>
</comment>
<reference evidence="1" key="1">
    <citation type="submission" date="2020-06" db="EMBL/GenBank/DDBJ databases">
        <title>WGS assembly of Ceratodon purpureus strain R40.</title>
        <authorList>
            <person name="Carey S.B."/>
            <person name="Jenkins J."/>
            <person name="Shu S."/>
            <person name="Lovell J.T."/>
            <person name="Sreedasyam A."/>
            <person name="Maumus F."/>
            <person name="Tiley G.P."/>
            <person name="Fernandez-Pozo N."/>
            <person name="Barry K."/>
            <person name="Chen C."/>
            <person name="Wang M."/>
            <person name="Lipzen A."/>
            <person name="Daum C."/>
            <person name="Saski C.A."/>
            <person name="Payton A.C."/>
            <person name="Mcbreen J.C."/>
            <person name="Conrad R.E."/>
            <person name="Kollar L.M."/>
            <person name="Olsson S."/>
            <person name="Huttunen S."/>
            <person name="Landis J.B."/>
            <person name="Wickett N.J."/>
            <person name="Johnson M.G."/>
            <person name="Rensing S.A."/>
            <person name="Grimwood J."/>
            <person name="Schmutz J."/>
            <person name="Mcdaniel S.F."/>
        </authorList>
    </citation>
    <scope>NUCLEOTIDE SEQUENCE</scope>
    <source>
        <strain evidence="1">R40</strain>
    </source>
</reference>